<organism evidence="1 2">
    <name type="scientific">Panagrolaimus sp. ES5</name>
    <dbReference type="NCBI Taxonomy" id="591445"/>
    <lineage>
        <taxon>Eukaryota</taxon>
        <taxon>Metazoa</taxon>
        <taxon>Ecdysozoa</taxon>
        <taxon>Nematoda</taxon>
        <taxon>Chromadorea</taxon>
        <taxon>Rhabditida</taxon>
        <taxon>Tylenchina</taxon>
        <taxon>Panagrolaimomorpha</taxon>
        <taxon>Panagrolaimoidea</taxon>
        <taxon>Panagrolaimidae</taxon>
        <taxon>Panagrolaimus</taxon>
    </lineage>
</organism>
<protein>
    <submittedName>
        <fullName evidence="2">C-type lectin domain-containing protein</fullName>
    </submittedName>
</protein>
<sequence length="271" mass="30363">MFNFMLYFSENANKTFDLALPDFWVGGEDLDNRGQWVWTDGVAFTFQNWAPNEPDLLPGFQCISIGKDRAFWYTADCFKEKPFVCELPALLLPTTSTRPPTLPSTTTPSIEISTTPNIEITTTEEEISTLGPPSYSCDDDTWAQFNDTHFCFKVFPKNVFDDAESGCKSYGGHLASIHSQEELAFIDTLLDNYYYWLGLCTSDNGFTWAYTDGTSIDFAINHWCSNGPQHTADTCVVLNPSSSTNCLTNIHKTLFTQALCKKPANVSYGTL</sequence>
<proteinExistence type="predicted"/>
<dbReference type="Proteomes" id="UP000887579">
    <property type="component" value="Unplaced"/>
</dbReference>
<name>A0AC34GY58_9BILA</name>
<evidence type="ECO:0000313" key="1">
    <source>
        <dbReference type="Proteomes" id="UP000887579"/>
    </source>
</evidence>
<reference evidence="2" key="1">
    <citation type="submission" date="2022-11" db="UniProtKB">
        <authorList>
            <consortium name="WormBaseParasite"/>
        </authorList>
    </citation>
    <scope>IDENTIFICATION</scope>
</reference>
<accession>A0AC34GY58</accession>
<evidence type="ECO:0000313" key="2">
    <source>
        <dbReference type="WBParaSite" id="ES5_v2.g9564.t1"/>
    </source>
</evidence>
<dbReference type="WBParaSite" id="ES5_v2.g9564.t1">
    <property type="protein sequence ID" value="ES5_v2.g9564.t1"/>
    <property type="gene ID" value="ES5_v2.g9564"/>
</dbReference>